<dbReference type="InterPro" id="IPR051689">
    <property type="entry name" value="Sterol_desaturase/TMEM195"/>
</dbReference>
<name>A0ABW9JNJ6_9SPHI</name>
<keyword evidence="3 7" id="KW-1133">Transmembrane helix</keyword>
<dbReference type="GO" id="GO:0016491">
    <property type="term" value="F:oxidoreductase activity"/>
    <property type="evidence" value="ECO:0007669"/>
    <property type="project" value="UniProtKB-KW"/>
</dbReference>
<evidence type="ECO:0000313" key="10">
    <source>
        <dbReference type="Proteomes" id="UP001517367"/>
    </source>
</evidence>
<dbReference type="PANTHER" id="PTHR21624:SF1">
    <property type="entry name" value="ALKYLGLYCEROL MONOOXYGENASE"/>
    <property type="match status" value="1"/>
</dbReference>
<keyword evidence="10" id="KW-1185">Reference proteome</keyword>
<evidence type="ECO:0000256" key="3">
    <source>
        <dbReference type="ARBA" id="ARBA00022989"/>
    </source>
</evidence>
<evidence type="ECO:0000256" key="4">
    <source>
        <dbReference type="ARBA" id="ARBA00023002"/>
    </source>
</evidence>
<evidence type="ECO:0000256" key="1">
    <source>
        <dbReference type="ARBA" id="ARBA00004127"/>
    </source>
</evidence>
<feature type="transmembrane region" description="Helical" evidence="7">
    <location>
        <begin position="24"/>
        <end position="45"/>
    </location>
</feature>
<protein>
    <submittedName>
        <fullName evidence="9">Sterol desaturase family protein</fullName>
        <ecNumber evidence="9">1.-.-.-</ecNumber>
    </submittedName>
</protein>
<sequence>MKLFGAPKIPLDDIAGLERETPNLIVYAIPVMAFFTLLEVGHSWYKKRNLYKTKESIGSTLVGLGNVLINFLIKGLLIYGAVWIYNLLPWRMELNWWMLIPCYVLFDLCSYWSHRISHENRFFWASHIVHHSAETYNLTVSFRLSWIQNIKIIFFIPLALIGFHPLVFFVVSQISVLFQFWVHTEYIKKMHPIFEYIFATPSNHRVHHGCNEKYLDKNYAATFIFWDRMFGTYQIEEEKPDYGITSKIGNRLDPWFLNFHELKEMAIDVKKAKGAREKLFYAFASPTAVYNKKKSLMVAKEKGERNKRGS</sequence>
<dbReference type="Pfam" id="PF04116">
    <property type="entry name" value="FA_hydroxylase"/>
    <property type="match status" value="1"/>
</dbReference>
<dbReference type="EC" id="1.-.-.-" evidence="9"/>
<gene>
    <name evidence="9" type="ORF">E5L68_018180</name>
</gene>
<feature type="transmembrane region" description="Helical" evidence="7">
    <location>
        <begin position="152"/>
        <end position="182"/>
    </location>
</feature>
<dbReference type="RefSeq" id="WP_138729000.1">
    <property type="nucleotide sequence ID" value="NZ_SRMP02000049.1"/>
</dbReference>
<dbReference type="Proteomes" id="UP001517367">
    <property type="component" value="Unassembled WGS sequence"/>
</dbReference>
<dbReference type="PANTHER" id="PTHR21624">
    <property type="entry name" value="STEROL DESATURASE-RELATED PROTEIN"/>
    <property type="match status" value="1"/>
</dbReference>
<evidence type="ECO:0000256" key="6">
    <source>
        <dbReference type="ARBA" id="ARBA00023136"/>
    </source>
</evidence>
<dbReference type="InterPro" id="IPR006694">
    <property type="entry name" value="Fatty_acid_hydroxylase"/>
</dbReference>
<comment type="caution">
    <text evidence="9">The sequence shown here is derived from an EMBL/GenBank/DDBJ whole genome shotgun (WGS) entry which is preliminary data.</text>
</comment>
<keyword evidence="4 9" id="KW-0560">Oxidoreductase</keyword>
<evidence type="ECO:0000256" key="2">
    <source>
        <dbReference type="ARBA" id="ARBA00022692"/>
    </source>
</evidence>
<dbReference type="EMBL" id="SRMP02000049">
    <property type="protein sequence ID" value="MFN0293323.1"/>
    <property type="molecule type" value="Genomic_DNA"/>
</dbReference>
<reference evidence="9 10" key="1">
    <citation type="submission" date="2024-12" db="EMBL/GenBank/DDBJ databases">
        <authorList>
            <person name="Hu S."/>
        </authorList>
    </citation>
    <scope>NUCLEOTIDE SEQUENCE [LARGE SCALE GENOMIC DNA]</scope>
    <source>
        <strain evidence="9 10">P-25</strain>
    </source>
</reference>
<organism evidence="9 10">
    <name type="scientific">Pedobacter helvus</name>
    <dbReference type="NCBI Taxonomy" id="2563444"/>
    <lineage>
        <taxon>Bacteria</taxon>
        <taxon>Pseudomonadati</taxon>
        <taxon>Bacteroidota</taxon>
        <taxon>Sphingobacteriia</taxon>
        <taxon>Sphingobacteriales</taxon>
        <taxon>Sphingobacteriaceae</taxon>
        <taxon>Pedobacter</taxon>
    </lineage>
</organism>
<feature type="transmembrane region" description="Helical" evidence="7">
    <location>
        <begin position="94"/>
        <end position="113"/>
    </location>
</feature>
<feature type="transmembrane region" description="Helical" evidence="7">
    <location>
        <begin position="57"/>
        <end position="82"/>
    </location>
</feature>
<feature type="domain" description="Fatty acid hydroxylase" evidence="8">
    <location>
        <begin position="102"/>
        <end position="232"/>
    </location>
</feature>
<evidence type="ECO:0000259" key="8">
    <source>
        <dbReference type="Pfam" id="PF04116"/>
    </source>
</evidence>
<keyword evidence="6 7" id="KW-0472">Membrane</keyword>
<keyword evidence="2 7" id="KW-0812">Transmembrane</keyword>
<evidence type="ECO:0000256" key="7">
    <source>
        <dbReference type="SAM" id="Phobius"/>
    </source>
</evidence>
<evidence type="ECO:0000256" key="5">
    <source>
        <dbReference type="ARBA" id="ARBA00023098"/>
    </source>
</evidence>
<accession>A0ABW9JNJ6</accession>
<comment type="subcellular location">
    <subcellularLocation>
        <location evidence="1">Endomembrane system</location>
        <topology evidence="1">Multi-pass membrane protein</topology>
    </subcellularLocation>
</comment>
<evidence type="ECO:0000313" key="9">
    <source>
        <dbReference type="EMBL" id="MFN0293323.1"/>
    </source>
</evidence>
<keyword evidence="5" id="KW-0443">Lipid metabolism</keyword>
<proteinExistence type="predicted"/>